<name>A0A0P0N2R8_9CREN</name>
<reference evidence="1 2" key="1">
    <citation type="submission" date="2015-10" db="EMBL/GenBank/DDBJ databases">
        <title>Complete genome sequence of hyperthermophilic archaeon Pyrodictium delaneyi Su06.</title>
        <authorList>
            <person name="Jung J.-H."/>
            <person name="Lin J."/>
            <person name="Holden J.F."/>
            <person name="Park C.-S."/>
        </authorList>
    </citation>
    <scope>NUCLEOTIDE SEQUENCE [LARGE SCALE GENOMIC DNA]</scope>
    <source>
        <strain evidence="1 2">Su06</strain>
    </source>
</reference>
<proteinExistence type="predicted"/>
<sequence length="180" mass="19325">MWGWQVAAQRTLDEYLRAVGLAKPARPGGPRRGRGVDSSVGDVRDLVMCLRPGSRPRSVLVCGSLEDARDEAGGDPGGYLELGVAEAAGLLCKGGCPGAGTVVLLLDGADLGDRWWRLLVFWTIRSLPQRTRVVLVLPGLARLVEEAGGEEALPLKPPGEWSWLVTLVSRKIGVCWEAFV</sequence>
<protein>
    <submittedName>
        <fullName evidence="1">Uncharacterized protein</fullName>
    </submittedName>
</protein>
<organism evidence="1 2">
    <name type="scientific">Pyrodictium delaneyi</name>
    <dbReference type="NCBI Taxonomy" id="1273541"/>
    <lineage>
        <taxon>Archaea</taxon>
        <taxon>Thermoproteota</taxon>
        <taxon>Thermoprotei</taxon>
        <taxon>Desulfurococcales</taxon>
        <taxon>Pyrodictiaceae</taxon>
        <taxon>Pyrodictium</taxon>
    </lineage>
</organism>
<dbReference type="AlphaFoldDB" id="A0A0P0N2R8"/>
<gene>
    <name evidence="1" type="ORF">Pyrde_0860</name>
</gene>
<accession>A0A0P0N2R8</accession>
<dbReference type="EMBL" id="CP013011">
    <property type="protein sequence ID" value="ALL00910.1"/>
    <property type="molecule type" value="Genomic_DNA"/>
</dbReference>
<dbReference type="Proteomes" id="UP000058613">
    <property type="component" value="Chromosome"/>
</dbReference>
<evidence type="ECO:0000313" key="1">
    <source>
        <dbReference type="EMBL" id="ALL00910.1"/>
    </source>
</evidence>
<evidence type="ECO:0000313" key="2">
    <source>
        <dbReference type="Proteomes" id="UP000058613"/>
    </source>
</evidence>
<dbReference type="KEGG" id="pdl:Pyrde_0860"/>